<name>A0A7G1I4J8_MYCKA</name>
<evidence type="ECO:0000313" key="2">
    <source>
        <dbReference type="Proteomes" id="UP000516380"/>
    </source>
</evidence>
<reference evidence="1 2" key="1">
    <citation type="submission" date="2020-07" db="EMBL/GenBank/DDBJ databases">
        <title>Mycobacterium kansasii (former subtype) with zoonotic potential isolated from diseased indoor pet cat, Japan.</title>
        <authorList>
            <person name="Fukano H."/>
            <person name="Terazono T."/>
            <person name="Hoshino Y."/>
        </authorList>
    </citation>
    <scope>NUCLEOTIDE SEQUENCE [LARGE SCALE GENOMIC DNA]</scope>
    <source>
        <strain evidence="1 2">Kuro-I</strain>
    </source>
</reference>
<sequence>MTRETDRAYLQRPAGDPPALPSGRSLAVLIVSCKNHDGLQTCLHSVAEHLPKLPVYVYDSRGGDAPVARNWSPATRRFTGCRDR</sequence>
<dbReference type="AlphaFoldDB" id="A0A7G1I4J8"/>
<organism evidence="1 2">
    <name type="scientific">Mycobacterium kansasii</name>
    <dbReference type="NCBI Taxonomy" id="1768"/>
    <lineage>
        <taxon>Bacteria</taxon>
        <taxon>Bacillati</taxon>
        <taxon>Actinomycetota</taxon>
        <taxon>Actinomycetes</taxon>
        <taxon>Mycobacteriales</taxon>
        <taxon>Mycobacteriaceae</taxon>
        <taxon>Mycobacterium</taxon>
    </lineage>
</organism>
<dbReference type="EMBL" id="AP023343">
    <property type="protein sequence ID" value="BCI85937.1"/>
    <property type="molecule type" value="Genomic_DNA"/>
</dbReference>
<accession>A0A7G1I4J8</accession>
<proteinExistence type="predicted"/>
<evidence type="ECO:0000313" key="1">
    <source>
        <dbReference type="EMBL" id="BCI85937.1"/>
    </source>
</evidence>
<keyword evidence="2" id="KW-1185">Reference proteome</keyword>
<gene>
    <name evidence="1" type="ORF">NIIDMKKI_11430</name>
</gene>
<dbReference type="Proteomes" id="UP000516380">
    <property type="component" value="Chromosome"/>
</dbReference>
<protein>
    <submittedName>
        <fullName evidence="1">Uncharacterized protein</fullName>
    </submittedName>
</protein>